<protein>
    <recommendedName>
        <fullName evidence="5">Sialate O-acetylesterase domain-containing protein</fullName>
    </recommendedName>
</protein>
<dbReference type="Gene3D" id="3.40.50.1110">
    <property type="entry name" value="SGNH hydrolase"/>
    <property type="match status" value="1"/>
</dbReference>
<evidence type="ECO:0000256" key="3">
    <source>
        <dbReference type="SAM" id="MobiDB-lite"/>
    </source>
</evidence>
<dbReference type="KEGG" id="taer:GT409_13160"/>
<accession>A0A6P1M8X6</accession>
<keyword evidence="1 4" id="KW-0732">Signal</keyword>
<dbReference type="InterPro" id="IPR036514">
    <property type="entry name" value="SGNH_hydro_sf"/>
</dbReference>
<name>A0A6P1M8X6_9BACT</name>
<dbReference type="InterPro" id="IPR013425">
    <property type="entry name" value="Autotrns_rpt"/>
</dbReference>
<keyword evidence="7" id="KW-1185">Reference proteome</keyword>
<sequence length="1190" mass="123670">MRRFIIAGLLVGLCPAARSADIYKANNTTALDQSGSWTGGAVPGSTDTAVYTGLGALSTAMGSDLSWYGISSTDNSGIWTITGSETLTIGAGGITTGGGTSGGVKVNANIHQVADGEYNLGTGRNFTLNGSLSGSSAIEKTGNGALILVGDNSSYSGTMTLSSGIIAVRSGTALGSSSLILNGGLLNAYASSQTLANDMTLSADSIVQAVNDSRNLTLTGTIDGSSALTVRGAGVVTLSGNNTYAGGVSMGTDIGTTLVVGNNGALGSGVLTVSGNGGIIGASTGTTLANDVTLDADLEVTDAGANLFFTGTLSGSGSLTKNGIRALLLAGDNTGFSGGITHNTGVLSVGNNNGLGSGVLTLNGGTLNAYATDRELANDMVVTADSKLEAVNSSRDLTLSGTISGSGAVIKSGAGTVTLSGVCTYTNSTTVSDGTLQIDGTVVSPVTVTSATTLSGSGLVDSVTLQSGATLDVGTLTVNDSLVLEAGSCAMVEIAGASGYDVLTGSGAVLNVAGDFIFDFSGNTTVQAGDSFTVLQGWASVLDNGLSAATMGLDENLTIDISALASNGQITVVANDAGKVVKATGLLYAGLYTGTDMATGIYTFTDPTRPVETAERIGTISSPALTYRNAGFDGEQYLMVDRAGGKLYETTGTSPLFKLLSGSYSYASWHGIDRCNGVYYGIYDGDGMEGAGLYVFADPADPEGTSVKLCTNQVFSSEVWKDVAFDGERYLFVRSDAEGGTPGIYQYDPETDQFTLLSGAETYSDWEGLAVFDSDIAPLRNRKVYLLLFGGQSNALGWGYHQYLQDQNDPLQFVQEDIDFLYHKPYSSAGMLPENTLLKLQSGNSNTQVKQPGEYPALTNAPISRFGPEMSFARVVRDRIAVPDANVAVMKYAYGGSGLYTTDQWWPDGTADRSADGTLYQIFQQTVWRTVAALKNKYPYSDVEILGMGWVQGESDAMNGAADSYEENLTRFIEDVRGTFNTNLTFVLNKLSPNQYQNDTNSGSYASWTVVRAAQQAVADADPNVGATETIGDNYLTSVGLSEGVLHYKTPSLLQIGEDLGNALFDLCGLDSDEDGLPDAWESERFGDLSTSDGTGDTDGDGVSDRDEYGAGTDPADASDYLNLSLSSSFSASWPAQKDIRYQMMKSTNLLSWTEIGDPVLFRKTNGIADFDFSEYAQTNPAGFFRIVAN</sequence>
<evidence type="ECO:0000313" key="7">
    <source>
        <dbReference type="Proteomes" id="UP000464954"/>
    </source>
</evidence>
<dbReference type="InterPro" id="IPR012332">
    <property type="entry name" value="Autotransporter_pectin_lyase_C"/>
</dbReference>
<dbReference type="NCBIfam" id="TIGR02601">
    <property type="entry name" value="autotrns_rpt"/>
    <property type="match status" value="3"/>
</dbReference>
<dbReference type="PANTHER" id="PTHR31988">
    <property type="entry name" value="ESTERASE, PUTATIVE (DUF303)-RELATED"/>
    <property type="match status" value="1"/>
</dbReference>
<evidence type="ECO:0000256" key="2">
    <source>
        <dbReference type="ARBA" id="ARBA00022801"/>
    </source>
</evidence>
<dbReference type="InterPro" id="IPR005181">
    <property type="entry name" value="SASA"/>
</dbReference>
<dbReference type="Proteomes" id="UP000464954">
    <property type="component" value="Chromosome"/>
</dbReference>
<keyword evidence="2" id="KW-0378">Hydrolase</keyword>
<feature type="chain" id="PRO_5026784216" description="Sialate O-acetylesterase domain-containing protein" evidence="4">
    <location>
        <begin position="20"/>
        <end position="1190"/>
    </location>
</feature>
<dbReference type="InterPro" id="IPR052940">
    <property type="entry name" value="Carb_Esterase_6"/>
</dbReference>
<evidence type="ECO:0000313" key="6">
    <source>
        <dbReference type="EMBL" id="QHI70347.1"/>
    </source>
</evidence>
<dbReference type="EMBL" id="CP047593">
    <property type="protein sequence ID" value="QHI70347.1"/>
    <property type="molecule type" value="Genomic_DNA"/>
</dbReference>
<dbReference type="Pfam" id="PF12951">
    <property type="entry name" value="PATR"/>
    <property type="match status" value="3"/>
</dbReference>
<evidence type="ECO:0000256" key="4">
    <source>
        <dbReference type="SAM" id="SignalP"/>
    </source>
</evidence>
<gene>
    <name evidence="6" type="ORF">GT409_13160</name>
</gene>
<dbReference type="InterPro" id="IPR011050">
    <property type="entry name" value="Pectin_lyase_fold/virulence"/>
</dbReference>
<proteinExistence type="predicted"/>
<feature type="domain" description="Sialate O-acetylesterase" evidence="5">
    <location>
        <begin position="784"/>
        <end position="1064"/>
    </location>
</feature>
<feature type="region of interest" description="Disordered" evidence="3">
    <location>
        <begin position="1079"/>
        <end position="1114"/>
    </location>
</feature>
<dbReference type="RefSeq" id="WP_160629524.1">
    <property type="nucleotide sequence ID" value="NZ_CP047593.1"/>
</dbReference>
<dbReference type="AlphaFoldDB" id="A0A6P1M8X6"/>
<dbReference type="PANTHER" id="PTHR31988:SF19">
    <property type="entry name" value="9-O-ACETYL-N-ACETYLNEURAMINIC ACID DEACETYLASE-RELATED"/>
    <property type="match status" value="1"/>
</dbReference>
<dbReference type="GO" id="GO:0016788">
    <property type="term" value="F:hydrolase activity, acting on ester bonds"/>
    <property type="evidence" value="ECO:0007669"/>
    <property type="project" value="UniProtKB-ARBA"/>
</dbReference>
<dbReference type="SUPFAM" id="SSF51126">
    <property type="entry name" value="Pectin lyase-like"/>
    <property type="match status" value="1"/>
</dbReference>
<dbReference type="SUPFAM" id="SSF52266">
    <property type="entry name" value="SGNH hydrolase"/>
    <property type="match status" value="1"/>
</dbReference>
<feature type="signal peptide" evidence="4">
    <location>
        <begin position="1"/>
        <end position="19"/>
    </location>
</feature>
<dbReference type="Pfam" id="PF03629">
    <property type="entry name" value="SASA"/>
    <property type="match status" value="1"/>
</dbReference>
<evidence type="ECO:0000259" key="5">
    <source>
        <dbReference type="Pfam" id="PF03629"/>
    </source>
</evidence>
<dbReference type="Gene3D" id="2.160.20.20">
    <property type="match status" value="1"/>
</dbReference>
<evidence type="ECO:0000256" key="1">
    <source>
        <dbReference type="ARBA" id="ARBA00022729"/>
    </source>
</evidence>
<organism evidence="6 7">
    <name type="scientific">Tichowtungia aerotolerans</name>
    <dbReference type="NCBI Taxonomy" id="2697043"/>
    <lineage>
        <taxon>Bacteria</taxon>
        <taxon>Pseudomonadati</taxon>
        <taxon>Kiritimatiellota</taxon>
        <taxon>Tichowtungiia</taxon>
        <taxon>Tichowtungiales</taxon>
        <taxon>Tichowtungiaceae</taxon>
        <taxon>Tichowtungia</taxon>
    </lineage>
</organism>
<reference evidence="6 7" key="1">
    <citation type="submission" date="2020-01" db="EMBL/GenBank/DDBJ databases">
        <title>Ponticoccus aerotolerans gen. nov., sp. nov., an anaerobic bacterium and proposal of Ponticoccusceae fam. nov., Ponticoccusles ord. nov. and Ponticoccuse classis nov. in the phylum Kiritimatiellaeota.</title>
        <authorList>
            <person name="Zhou L.Y."/>
            <person name="Du Z.J."/>
        </authorList>
    </citation>
    <scope>NUCLEOTIDE SEQUENCE [LARGE SCALE GENOMIC DNA]</scope>
    <source>
        <strain evidence="6 7">S-5007</strain>
    </source>
</reference>